<comment type="caution">
    <text evidence="1">The sequence shown here is derived from an EMBL/GenBank/DDBJ whole genome shotgun (WGS) entry which is preliminary data.</text>
</comment>
<dbReference type="EMBL" id="JALPRX010000168">
    <property type="protein sequence ID" value="MCK8788025.1"/>
    <property type="molecule type" value="Genomic_DNA"/>
</dbReference>
<evidence type="ECO:0000313" key="2">
    <source>
        <dbReference type="Proteomes" id="UP001139516"/>
    </source>
</evidence>
<dbReference type="Proteomes" id="UP001139516">
    <property type="component" value="Unassembled WGS sequence"/>
</dbReference>
<accession>A0A9X2C0D7</accession>
<reference evidence="1" key="1">
    <citation type="submission" date="2022-04" db="EMBL/GenBank/DDBJ databases">
        <title>Roseomonas acroporae sp. nov., isolated from coral Acropora digitifera.</title>
        <authorList>
            <person name="Sun H."/>
        </authorList>
    </citation>
    <scope>NUCLEOTIDE SEQUENCE</scope>
    <source>
        <strain evidence="1">NAR14</strain>
    </source>
</reference>
<dbReference type="AlphaFoldDB" id="A0A9X2C0D7"/>
<evidence type="ECO:0000313" key="1">
    <source>
        <dbReference type="EMBL" id="MCK8788025.1"/>
    </source>
</evidence>
<sequence length="62" mass="6235">YYALRNHLLDFLVERPAGRPADPRHPPVRRIGDAPATARAAGIAAGTSAGTSAGAGPLAACA</sequence>
<feature type="non-terminal residue" evidence="1">
    <location>
        <position position="1"/>
    </location>
</feature>
<keyword evidence="2" id="KW-1185">Reference proteome</keyword>
<organism evidence="1 2">
    <name type="scientific">Roseomonas acroporae</name>
    <dbReference type="NCBI Taxonomy" id="2937791"/>
    <lineage>
        <taxon>Bacteria</taxon>
        <taxon>Pseudomonadati</taxon>
        <taxon>Pseudomonadota</taxon>
        <taxon>Alphaproteobacteria</taxon>
        <taxon>Acetobacterales</taxon>
        <taxon>Roseomonadaceae</taxon>
        <taxon>Roseomonas</taxon>
    </lineage>
</organism>
<name>A0A9X2C0D7_9PROT</name>
<proteinExistence type="predicted"/>
<gene>
    <name evidence="1" type="ORF">M0638_27080</name>
</gene>
<protein>
    <submittedName>
        <fullName evidence="1">Uncharacterized protein</fullName>
    </submittedName>
</protein>